<dbReference type="InterPro" id="IPR052220">
    <property type="entry name" value="METTL25"/>
</dbReference>
<protein>
    <submittedName>
        <fullName evidence="3">Methyltransferase-like protein 25</fullName>
    </submittedName>
</protein>
<reference evidence="3" key="1">
    <citation type="submission" date="2025-08" db="UniProtKB">
        <authorList>
            <consortium name="RefSeq"/>
        </authorList>
    </citation>
    <scope>IDENTIFICATION</scope>
    <source>
        <tissue evidence="3">Muscle</tissue>
    </source>
</reference>
<dbReference type="KEGG" id="bvk:117230385"/>
<proteinExistence type="predicted"/>
<dbReference type="Pfam" id="PF13679">
    <property type="entry name" value="Methyltransf_32"/>
    <property type="match status" value="1"/>
</dbReference>
<sequence>MYDKHFDEIIYFINTYHKLVNCHIVDFITENLWTTCLPEALRSELEKNELSWISWTENDNCPTLNNFIKLAKSLSLQSCSIETNSKDFLNTLPGTNNQKKCMCENIKIEFINTKKLHEVESLGNIIGEVAARANNLVIDAGAGKAYLSTFLAENHKVPVLAIDSSQLCSNGAICRQKKLRKKLILSPMLVRYVVEEINDRTDYIKMIKENFSDWDINKNLILTGLHTCGSLTDSIIRTFLATKDINILCIVPCCYHLTNETLNKKINFSRNARMLAQQSVERSTKNKSVSSSLFYRAILQVIFHSLGIYNARVGRGGPSHDFPSYAQWAFSRLRVDLEKIPSQEALRKTFQLYAHLMEKFYIFQMLRIHVGLVLEAAIMLDRIIFLQNSNQCSKIAILRLFDPMLSPRRYGIIAVK</sequence>
<evidence type="ECO:0000313" key="2">
    <source>
        <dbReference type="Proteomes" id="UP000504631"/>
    </source>
</evidence>
<gene>
    <name evidence="3" type="primary">LOC117230385</name>
</gene>
<dbReference type="Proteomes" id="UP000504631">
    <property type="component" value="Unplaced"/>
</dbReference>
<name>A0A6J3JTJ3_9HYME</name>
<keyword evidence="2" id="KW-1185">Reference proteome</keyword>
<evidence type="ECO:0000313" key="3">
    <source>
        <dbReference type="RefSeq" id="XP_033343656.1"/>
    </source>
</evidence>
<organism evidence="2 3">
    <name type="scientific">Bombus vosnesenskii</name>
    <dbReference type="NCBI Taxonomy" id="207650"/>
    <lineage>
        <taxon>Eukaryota</taxon>
        <taxon>Metazoa</taxon>
        <taxon>Ecdysozoa</taxon>
        <taxon>Arthropoda</taxon>
        <taxon>Hexapoda</taxon>
        <taxon>Insecta</taxon>
        <taxon>Pterygota</taxon>
        <taxon>Neoptera</taxon>
        <taxon>Endopterygota</taxon>
        <taxon>Hymenoptera</taxon>
        <taxon>Apocrita</taxon>
        <taxon>Aculeata</taxon>
        <taxon>Apoidea</taxon>
        <taxon>Anthophila</taxon>
        <taxon>Apidae</taxon>
        <taxon>Bombus</taxon>
        <taxon>Pyrobombus</taxon>
    </lineage>
</organism>
<dbReference type="AlphaFoldDB" id="A0A6J3JTJ3"/>
<dbReference type="PANTHER" id="PTHR12496:SF9">
    <property type="entry name" value="METHYLTRANSFERASE-LIKE PROTEIN 25-RELATED"/>
    <property type="match status" value="1"/>
</dbReference>
<dbReference type="GeneID" id="117230385"/>
<dbReference type="PANTHER" id="PTHR12496">
    <property type="entry name" value="CGI-41 METHYLTRANSFERASE"/>
    <property type="match status" value="1"/>
</dbReference>
<feature type="domain" description="Methyltransferase" evidence="1">
    <location>
        <begin position="114"/>
        <end position="259"/>
    </location>
</feature>
<dbReference type="RefSeq" id="XP_033343656.1">
    <property type="nucleotide sequence ID" value="XM_033487765.1"/>
</dbReference>
<dbReference type="InterPro" id="IPR025714">
    <property type="entry name" value="Methyltranfer_dom"/>
</dbReference>
<accession>A0A6J3JTJ3</accession>
<evidence type="ECO:0000259" key="1">
    <source>
        <dbReference type="Pfam" id="PF13679"/>
    </source>
</evidence>